<keyword evidence="2" id="KW-1185">Reference proteome</keyword>
<comment type="caution">
    <text evidence="1">The sequence shown here is derived from an EMBL/GenBank/DDBJ whole genome shotgun (WGS) entry which is preliminary data.</text>
</comment>
<reference evidence="1" key="1">
    <citation type="submission" date="2024-07" db="EMBL/GenBank/DDBJ databases">
        <title>A survey of Mimosa microsymbionts across Brazilian biomes reveals a high diversity of Paraburkholderia nodulating endemic species, but also that Cupriavidus is common as a symbiont of widespread species.</title>
        <authorList>
            <person name="Rouws L."/>
            <person name="Barauna A."/>
            <person name="Beukes C."/>
            <person name="Rouws J.R.C."/>
            <person name="De Faria S.M."/>
            <person name="Gross E."/>
            <person name="Bueno Dos Reis Junior F."/>
            <person name="Simon M.F."/>
            <person name="Maluk M."/>
            <person name="Odee D.W."/>
            <person name="Kenicer G."/>
            <person name="Young J.P.W."/>
            <person name="Reis V.M."/>
            <person name="Zilli J."/>
            <person name="James E.K."/>
        </authorList>
    </citation>
    <scope>NUCLEOTIDE SEQUENCE</scope>
    <source>
        <strain evidence="1">EG181B</strain>
    </source>
</reference>
<gene>
    <name evidence="1" type="ORF">AB4Y32_10260</name>
</gene>
<dbReference type="EMBL" id="JBFRCH010000004">
    <property type="protein sequence ID" value="MEX3932177.1"/>
    <property type="molecule type" value="Genomic_DNA"/>
</dbReference>
<accession>A0ACC6TXV8</accession>
<sequence length="40" mass="4359">MWRVAAATADPFAKVAAHRVALLFPYNGIAARKLIGICKF</sequence>
<name>A0ACC6TXV8_9BURK</name>
<dbReference type="Proteomes" id="UP001558850">
    <property type="component" value="Unassembled WGS sequence"/>
</dbReference>
<organism evidence="1 2">
    <name type="scientific">Paraburkholderia phymatum</name>
    <dbReference type="NCBI Taxonomy" id="148447"/>
    <lineage>
        <taxon>Bacteria</taxon>
        <taxon>Pseudomonadati</taxon>
        <taxon>Pseudomonadota</taxon>
        <taxon>Betaproteobacteria</taxon>
        <taxon>Burkholderiales</taxon>
        <taxon>Burkholderiaceae</taxon>
        <taxon>Paraburkholderia</taxon>
    </lineage>
</organism>
<evidence type="ECO:0000313" key="1">
    <source>
        <dbReference type="EMBL" id="MEX3932177.1"/>
    </source>
</evidence>
<evidence type="ECO:0000313" key="2">
    <source>
        <dbReference type="Proteomes" id="UP001558850"/>
    </source>
</evidence>
<proteinExistence type="predicted"/>
<protein>
    <submittedName>
        <fullName evidence="1">Uncharacterized protein</fullName>
    </submittedName>
</protein>